<dbReference type="InterPro" id="IPR015813">
    <property type="entry name" value="Pyrv/PenolPyrv_kinase-like_dom"/>
</dbReference>
<organism evidence="14 15">
    <name type="scientific">Tanacetum coccineum</name>
    <dbReference type="NCBI Taxonomy" id="301880"/>
    <lineage>
        <taxon>Eukaryota</taxon>
        <taxon>Viridiplantae</taxon>
        <taxon>Streptophyta</taxon>
        <taxon>Embryophyta</taxon>
        <taxon>Tracheophyta</taxon>
        <taxon>Spermatophyta</taxon>
        <taxon>Magnoliopsida</taxon>
        <taxon>eudicotyledons</taxon>
        <taxon>Gunneridae</taxon>
        <taxon>Pentapetalae</taxon>
        <taxon>asterids</taxon>
        <taxon>campanulids</taxon>
        <taxon>Asterales</taxon>
        <taxon>Asteraceae</taxon>
        <taxon>Asteroideae</taxon>
        <taxon>Anthemideae</taxon>
        <taxon>Anthemidinae</taxon>
        <taxon>Tanacetum</taxon>
    </lineage>
</organism>
<evidence type="ECO:0000256" key="11">
    <source>
        <dbReference type="ARBA" id="ARBA00023152"/>
    </source>
</evidence>
<dbReference type="InterPro" id="IPR040442">
    <property type="entry name" value="Pyrv_kinase-like_dom_sf"/>
</dbReference>
<dbReference type="SUPFAM" id="SSF51621">
    <property type="entry name" value="Phosphoenolpyruvate/pyruvate domain"/>
    <property type="match status" value="1"/>
</dbReference>
<evidence type="ECO:0000313" key="14">
    <source>
        <dbReference type="EMBL" id="GJT38640.1"/>
    </source>
</evidence>
<name>A0ABQ5DHC8_9ASTR</name>
<proteinExistence type="inferred from homology"/>
<comment type="cofactor">
    <cofactor evidence="1">
        <name>K(+)</name>
        <dbReference type="ChEBI" id="CHEBI:29103"/>
    </cofactor>
</comment>
<evidence type="ECO:0000313" key="15">
    <source>
        <dbReference type="Proteomes" id="UP001151760"/>
    </source>
</evidence>
<evidence type="ECO:0000256" key="3">
    <source>
        <dbReference type="ARBA" id="ARBA00008663"/>
    </source>
</evidence>
<evidence type="ECO:0000256" key="6">
    <source>
        <dbReference type="ARBA" id="ARBA00022723"/>
    </source>
</evidence>
<feature type="domain" description="Pyruvate kinase barrel" evidence="13">
    <location>
        <begin position="200"/>
        <end position="286"/>
    </location>
</feature>
<dbReference type="PANTHER" id="PTHR11817">
    <property type="entry name" value="PYRUVATE KINASE"/>
    <property type="match status" value="1"/>
</dbReference>
<evidence type="ECO:0000259" key="13">
    <source>
        <dbReference type="Pfam" id="PF00224"/>
    </source>
</evidence>
<evidence type="ECO:0000256" key="8">
    <source>
        <dbReference type="ARBA" id="ARBA00022777"/>
    </source>
</evidence>
<keyword evidence="7" id="KW-0547">Nucleotide-binding</keyword>
<gene>
    <name evidence="14" type="ORF">Tco_0938505</name>
</gene>
<dbReference type="InterPro" id="IPR001697">
    <property type="entry name" value="Pyr_Knase"/>
</dbReference>
<dbReference type="EMBL" id="BQNB010015319">
    <property type="protein sequence ID" value="GJT38640.1"/>
    <property type="molecule type" value="Genomic_DNA"/>
</dbReference>
<keyword evidence="10" id="KW-0460">Magnesium</keyword>
<evidence type="ECO:0000256" key="2">
    <source>
        <dbReference type="ARBA" id="ARBA00004997"/>
    </source>
</evidence>
<keyword evidence="8 14" id="KW-0418">Kinase</keyword>
<evidence type="ECO:0000256" key="1">
    <source>
        <dbReference type="ARBA" id="ARBA00001958"/>
    </source>
</evidence>
<comment type="similarity">
    <text evidence="3">Belongs to the pyruvate kinase family.</text>
</comment>
<comment type="pathway">
    <text evidence="2">Carbohydrate degradation; glycolysis; pyruvate from D-glyceraldehyde 3-phosphate: step 5/5.</text>
</comment>
<keyword evidence="12 14" id="KW-0670">Pyruvate</keyword>
<protein>
    <recommendedName>
        <fullName evidence="4">pyruvate kinase</fullName>
        <ecNumber evidence="4">2.7.1.40</ecNumber>
    </recommendedName>
</protein>
<reference evidence="14" key="2">
    <citation type="submission" date="2022-01" db="EMBL/GenBank/DDBJ databases">
        <authorList>
            <person name="Yamashiro T."/>
            <person name="Shiraishi A."/>
            <person name="Satake H."/>
            <person name="Nakayama K."/>
        </authorList>
    </citation>
    <scope>NUCLEOTIDE SEQUENCE</scope>
</reference>
<sequence length="352" mass="39037">MTSWNHILKATYTTEATVFVSSKLHDKPLHFSCGLNSVSKGKLVHILRGSKKPLPLTFIVSATQNNGNDEHESAVGAYSDDQSLTVPNISSESYDLEKEIVASSLYPTEDYSQHTQIMGNHGNLLDKLKAVHMHALAMEQWNASLLKLCHRRHVLSAANLIHYLALRSLDVDQIKEDLSSVGLLNMETINPHVIASLSDKRSHIMVIVGEEATSNETFIHDVLRKGATIIRINCAHSDPTVWSEIIRRVKVNSQMLEKPCRVLMDLAGPKLRTGRMKVGPCVMKISPKRNAYGNVINPAQVWVAQKGAGPPPTHVSLDAVIYVDGQEFLKNLAVGDAIHVQLYKDMLCSKWD</sequence>
<keyword evidence="5" id="KW-0808">Transferase</keyword>
<comment type="caution">
    <text evidence="14">The sequence shown here is derived from an EMBL/GenBank/DDBJ whole genome shotgun (WGS) entry which is preliminary data.</text>
</comment>
<evidence type="ECO:0000256" key="4">
    <source>
        <dbReference type="ARBA" id="ARBA00012142"/>
    </source>
</evidence>
<keyword evidence="15" id="KW-1185">Reference proteome</keyword>
<accession>A0ABQ5DHC8</accession>
<keyword evidence="11" id="KW-0324">Glycolysis</keyword>
<keyword evidence="9" id="KW-0067">ATP-binding</keyword>
<keyword evidence="6" id="KW-0479">Metal-binding</keyword>
<evidence type="ECO:0000256" key="7">
    <source>
        <dbReference type="ARBA" id="ARBA00022741"/>
    </source>
</evidence>
<dbReference type="GO" id="GO:0016301">
    <property type="term" value="F:kinase activity"/>
    <property type="evidence" value="ECO:0007669"/>
    <property type="project" value="UniProtKB-KW"/>
</dbReference>
<evidence type="ECO:0000256" key="10">
    <source>
        <dbReference type="ARBA" id="ARBA00022842"/>
    </source>
</evidence>
<dbReference type="InterPro" id="IPR015793">
    <property type="entry name" value="Pyrv_Knase_brl"/>
</dbReference>
<evidence type="ECO:0000256" key="12">
    <source>
        <dbReference type="ARBA" id="ARBA00023317"/>
    </source>
</evidence>
<dbReference type="Gene3D" id="3.20.20.60">
    <property type="entry name" value="Phosphoenolpyruvate-binding domains"/>
    <property type="match status" value="1"/>
</dbReference>
<dbReference type="EC" id="2.7.1.40" evidence="4"/>
<dbReference type="Proteomes" id="UP001151760">
    <property type="component" value="Unassembled WGS sequence"/>
</dbReference>
<evidence type="ECO:0000256" key="5">
    <source>
        <dbReference type="ARBA" id="ARBA00022679"/>
    </source>
</evidence>
<reference evidence="14" key="1">
    <citation type="journal article" date="2022" name="Int. J. Mol. Sci.">
        <title>Draft Genome of Tanacetum Coccineum: Genomic Comparison of Closely Related Tanacetum-Family Plants.</title>
        <authorList>
            <person name="Yamashiro T."/>
            <person name="Shiraishi A."/>
            <person name="Nakayama K."/>
            <person name="Satake H."/>
        </authorList>
    </citation>
    <scope>NUCLEOTIDE SEQUENCE</scope>
</reference>
<dbReference type="Pfam" id="PF00224">
    <property type="entry name" value="PK"/>
    <property type="match status" value="1"/>
</dbReference>
<evidence type="ECO:0000256" key="9">
    <source>
        <dbReference type="ARBA" id="ARBA00022840"/>
    </source>
</evidence>